<gene>
    <name evidence="5" type="ORF">O3M35_001484</name>
</gene>
<name>A0AAW1CMN2_9HEMI</name>
<organism evidence="5 6">
    <name type="scientific">Rhynocoris fuscipes</name>
    <dbReference type="NCBI Taxonomy" id="488301"/>
    <lineage>
        <taxon>Eukaryota</taxon>
        <taxon>Metazoa</taxon>
        <taxon>Ecdysozoa</taxon>
        <taxon>Arthropoda</taxon>
        <taxon>Hexapoda</taxon>
        <taxon>Insecta</taxon>
        <taxon>Pterygota</taxon>
        <taxon>Neoptera</taxon>
        <taxon>Paraneoptera</taxon>
        <taxon>Hemiptera</taxon>
        <taxon>Heteroptera</taxon>
        <taxon>Panheteroptera</taxon>
        <taxon>Cimicomorpha</taxon>
        <taxon>Reduviidae</taxon>
        <taxon>Harpactorinae</taxon>
        <taxon>Harpactorini</taxon>
        <taxon>Rhynocoris</taxon>
    </lineage>
</organism>
<protein>
    <recommendedName>
        <fullName evidence="4">Spermatogenesis-associated protein 6 N-terminal domain-containing protein</fullName>
    </recommendedName>
</protein>
<evidence type="ECO:0000256" key="2">
    <source>
        <dbReference type="ARBA" id="ARBA00022553"/>
    </source>
</evidence>
<dbReference type="GO" id="GO:0032027">
    <property type="term" value="F:myosin light chain binding"/>
    <property type="evidence" value="ECO:0007669"/>
    <property type="project" value="InterPro"/>
</dbReference>
<dbReference type="AlphaFoldDB" id="A0AAW1CMN2"/>
<dbReference type="PANTHER" id="PTHR16435">
    <property type="entry name" value="SPERMATOGENESIS-ASSOCIATED PROTEIN 6 SPATA6"/>
    <property type="match status" value="1"/>
</dbReference>
<dbReference type="PANTHER" id="PTHR16435:SF6">
    <property type="entry name" value="IP09370P"/>
    <property type="match status" value="1"/>
</dbReference>
<dbReference type="GO" id="GO:0120212">
    <property type="term" value="C:sperm head-tail coupling apparatus"/>
    <property type="evidence" value="ECO:0007669"/>
    <property type="project" value="InterPro"/>
</dbReference>
<feature type="compositionally biased region" description="Basic and acidic residues" evidence="3">
    <location>
        <begin position="366"/>
        <end position="377"/>
    </location>
</feature>
<dbReference type="GO" id="GO:0007283">
    <property type="term" value="P:spermatogenesis"/>
    <property type="evidence" value="ECO:0007669"/>
    <property type="project" value="InterPro"/>
</dbReference>
<comment type="caution">
    <text evidence="5">The sequence shown here is derived from an EMBL/GenBank/DDBJ whole genome shotgun (WGS) entry which is preliminary data.</text>
</comment>
<proteinExistence type="inferred from homology"/>
<evidence type="ECO:0000259" key="4">
    <source>
        <dbReference type="Pfam" id="PF14909"/>
    </source>
</evidence>
<feature type="domain" description="Spermatogenesis-associated protein 6 N-terminal" evidence="4">
    <location>
        <begin position="12"/>
        <end position="150"/>
    </location>
</feature>
<comment type="similarity">
    <text evidence="1">Belongs to the SPATA6 family.</text>
</comment>
<keyword evidence="2" id="KW-0597">Phosphoprotein</keyword>
<dbReference type="Proteomes" id="UP001461498">
    <property type="component" value="Unassembled WGS sequence"/>
</dbReference>
<evidence type="ECO:0000313" key="6">
    <source>
        <dbReference type="Proteomes" id="UP001461498"/>
    </source>
</evidence>
<accession>A0AAW1CMN2</accession>
<keyword evidence="6" id="KW-1185">Reference proteome</keyword>
<dbReference type="InterPro" id="IPR032732">
    <property type="entry name" value="SPATA6_N"/>
</dbReference>
<dbReference type="InterPro" id="IPR042769">
    <property type="entry name" value="SPATA6_fam"/>
</dbReference>
<dbReference type="EMBL" id="JAPXFL010000010">
    <property type="protein sequence ID" value="KAK9500173.1"/>
    <property type="molecule type" value="Genomic_DNA"/>
</dbReference>
<evidence type="ECO:0000256" key="3">
    <source>
        <dbReference type="SAM" id="MobiDB-lite"/>
    </source>
</evidence>
<sequence>MSKKSYNVSIYFDLHGVTCPGVWLCPKGKIIVKVSLFGVSEITKLLDPAFPLRINERFHFNKTFNTTSKCELFTRLRNSMIKMQLIQHPPATSDTVILGAFCAAITEVLNPNPKFTSDATSAEVDLLFCPCKIFPGIIAPKAEVSTRIQIRDHGDKLNLANKMNPVTVPSKFKRNRLSKGDKIIRQKGVCHTKYNFSCKCFLPKCYDIKATSTGKNIRPYETAIRPKSAVGGVDDITADEDDDDCLNDQNCNKDNVDVFNGYDNHRKMMNLRRVSSAGEYRKKTDEKQKFCPCCKLPDDIYDGKSAGLKDDKTAKKKKNAAPNKLKLCPCCTGNQSKVRFRKFSPGYQQPDPPERKPSVIKQPIPKKSERENKVNESTEGKEKSECDVCNCSICLKYEAYFIHRAIEHKRGGTASEFQDLEDNQKSTSETIESEEPPIADLSPTKCFCFKDKKDFTMSKEKQHSNRTSSKEKCTVCKCPLNEYNSENNQRADIDENNVLNSSSSEKCIACQCPLPSAKTNAERRGNLQTSESAEKCKMCQCPLPPTQVYPIKIENYSVDDQCDQLRKQFYNDLDKYYGQIKNCYNRTRGDSVATKRNETMKKPSSRLLYEQKKFNWGYKELNNKGAGIWEINAADWNRIQL</sequence>
<evidence type="ECO:0000313" key="5">
    <source>
        <dbReference type="EMBL" id="KAK9500173.1"/>
    </source>
</evidence>
<dbReference type="Pfam" id="PF14909">
    <property type="entry name" value="SPATA6"/>
    <property type="match status" value="1"/>
</dbReference>
<evidence type="ECO:0000256" key="1">
    <source>
        <dbReference type="ARBA" id="ARBA00006215"/>
    </source>
</evidence>
<reference evidence="5 6" key="1">
    <citation type="submission" date="2022-12" db="EMBL/GenBank/DDBJ databases">
        <title>Chromosome-level genome assembly of true bugs.</title>
        <authorList>
            <person name="Ma L."/>
            <person name="Li H."/>
        </authorList>
    </citation>
    <scope>NUCLEOTIDE SEQUENCE [LARGE SCALE GENOMIC DNA]</scope>
    <source>
        <strain evidence="5">Lab_2022b</strain>
    </source>
</reference>
<feature type="region of interest" description="Disordered" evidence="3">
    <location>
        <begin position="343"/>
        <end position="377"/>
    </location>
</feature>
<feature type="region of interest" description="Disordered" evidence="3">
    <location>
        <begin position="415"/>
        <end position="439"/>
    </location>
</feature>